<organism evidence="14 15">
    <name type="scientific">Branchiostoma belcheri</name>
    <name type="common">Amphioxus</name>
    <dbReference type="NCBI Taxonomy" id="7741"/>
    <lineage>
        <taxon>Eukaryota</taxon>
        <taxon>Metazoa</taxon>
        <taxon>Chordata</taxon>
        <taxon>Cephalochordata</taxon>
        <taxon>Leptocardii</taxon>
        <taxon>Amphioxiformes</taxon>
        <taxon>Branchiostomatidae</taxon>
        <taxon>Branchiostoma</taxon>
    </lineage>
</organism>
<evidence type="ECO:0000256" key="3">
    <source>
        <dbReference type="ARBA" id="ARBA00022676"/>
    </source>
</evidence>
<reference evidence="15" key="1">
    <citation type="submission" date="2025-08" db="UniProtKB">
        <authorList>
            <consortium name="RefSeq"/>
        </authorList>
    </citation>
    <scope>IDENTIFICATION</scope>
    <source>
        <tissue evidence="15">Gonad</tissue>
    </source>
</reference>
<dbReference type="Gene3D" id="3.90.1480.20">
    <property type="entry name" value="Glycosyl transferase family 29"/>
    <property type="match status" value="1"/>
</dbReference>
<keyword evidence="8" id="KW-0333">Golgi apparatus</keyword>
<dbReference type="GO" id="GO:0009311">
    <property type="term" value="P:oligosaccharide metabolic process"/>
    <property type="evidence" value="ECO:0007669"/>
    <property type="project" value="TreeGrafter"/>
</dbReference>
<dbReference type="Proteomes" id="UP000515135">
    <property type="component" value="Unplaced"/>
</dbReference>
<accession>A0A6P5AM23</accession>
<dbReference type="CDD" id="cd23963">
    <property type="entry name" value="GT29_ST8SIA"/>
    <property type="match status" value="1"/>
</dbReference>
<keyword evidence="9 13" id="KW-0472">Membrane</keyword>
<comment type="subcellular location">
    <subcellularLocation>
        <location evidence="1">Golgi apparatus membrane</location>
        <topology evidence="1">Single-pass type II membrane protein</topology>
    </subcellularLocation>
</comment>
<dbReference type="GO" id="GO:0006491">
    <property type="term" value="P:N-glycan processing"/>
    <property type="evidence" value="ECO:0007669"/>
    <property type="project" value="TreeGrafter"/>
</dbReference>
<keyword evidence="4" id="KW-0808">Transferase</keyword>
<keyword evidence="10" id="KW-1015">Disulfide bond</keyword>
<dbReference type="PIRSF" id="PIRSF005557">
    <property type="entry name" value="Sialyl_trans"/>
    <property type="match status" value="1"/>
</dbReference>
<dbReference type="InterPro" id="IPR050943">
    <property type="entry name" value="Glycosyltr_29_Sialyltrsf"/>
</dbReference>
<dbReference type="PANTHER" id="PTHR11987:SF36">
    <property type="entry name" value="SIA-ALPHA-2,3-GAL-BETA-1,4-GLCNAC-R:ALPHA 2,8-SIALYLTRANSFERASE"/>
    <property type="match status" value="1"/>
</dbReference>
<sequence length="405" mass="47126">MTKRSRRHGPAHMTKIRLDNIILTKQNRNDTCRRLLIFVTMTTVAVTLGQGYTQYKEYVDYHISMCFSVVRNTMYGTKSLLTTGNWTYPALPTEEPWTLDEEAAANFREELEQECHIKRDISLTKSSAKVGKKIVYDVEPQHYVTLAGPMYVLLPETSPFDGKFYNTCAVVGNGGILRDSKCGSEIDTADFVFRCNLAPISRYHEDVGTRTNFTTMNPSVLKTYYNRVNSENSRRRFINRLQEIGDGFLWIPAFVSKMGEREVNLLNSILMGERLNGLPLQPLYPTKEVTRAIFKFWNTRKLEVPRLTTGLCMYTIAASVCRQVALYGFYPSNHDREGNRLPYHYYERRSRYNFEQGPHKMYNEYKALKSLHDKGIVRLRERCKPLPSYVYAMRNNPHYRDDRGR</sequence>
<dbReference type="KEGG" id="bbel:109484261"/>
<feature type="disulfide bond" evidence="12">
    <location>
        <begin position="168"/>
        <end position="321"/>
    </location>
</feature>
<evidence type="ECO:0000256" key="11">
    <source>
        <dbReference type="ARBA" id="ARBA00023180"/>
    </source>
</evidence>
<keyword evidence="6" id="KW-0735">Signal-anchor</keyword>
<gene>
    <name evidence="15" type="primary">LOC109484261</name>
</gene>
<dbReference type="Pfam" id="PF00777">
    <property type="entry name" value="Glyco_transf_29"/>
    <property type="match status" value="1"/>
</dbReference>
<feature type="transmembrane region" description="Helical" evidence="13">
    <location>
        <begin position="35"/>
        <end position="53"/>
    </location>
</feature>
<dbReference type="OrthoDB" id="9973083at2759"/>
<keyword evidence="14" id="KW-1185">Reference proteome</keyword>
<dbReference type="InterPro" id="IPR012163">
    <property type="entry name" value="Sialyl_trans"/>
</dbReference>
<keyword evidence="5 13" id="KW-0812">Transmembrane</keyword>
<keyword evidence="11" id="KW-0325">Glycoprotein</keyword>
<evidence type="ECO:0000256" key="1">
    <source>
        <dbReference type="ARBA" id="ARBA00004323"/>
    </source>
</evidence>
<evidence type="ECO:0000313" key="15">
    <source>
        <dbReference type="RefSeq" id="XP_019643081.1"/>
    </source>
</evidence>
<dbReference type="FunFam" id="3.90.1480.20:FF:000001">
    <property type="entry name" value="ST8 alpha-N-acetyl-neuraminide alpha-2,8-sialyltransferase 2"/>
    <property type="match status" value="1"/>
</dbReference>
<evidence type="ECO:0000256" key="5">
    <source>
        <dbReference type="ARBA" id="ARBA00022692"/>
    </source>
</evidence>
<evidence type="ECO:0000256" key="4">
    <source>
        <dbReference type="ARBA" id="ARBA00022679"/>
    </source>
</evidence>
<protein>
    <submittedName>
        <fullName evidence="15">CMP-N-acetylneuraminate-poly-alpha-2, 8-sialyltransferase-like isoform X1</fullName>
    </submittedName>
</protein>
<evidence type="ECO:0000256" key="9">
    <source>
        <dbReference type="ARBA" id="ARBA00023136"/>
    </source>
</evidence>
<evidence type="ECO:0000256" key="12">
    <source>
        <dbReference type="PIRSR" id="PIRSR005557-2"/>
    </source>
</evidence>
<keyword evidence="7 13" id="KW-1133">Transmembrane helix</keyword>
<proteinExistence type="inferred from homology"/>
<dbReference type="PANTHER" id="PTHR11987">
    <property type="entry name" value="ALPHA-2,8-SIALYLTRANSFERASE"/>
    <property type="match status" value="1"/>
</dbReference>
<name>A0A6P5AM23_BRABE</name>
<dbReference type="GeneID" id="109484261"/>
<comment type="similarity">
    <text evidence="2">Belongs to the glycosyltransferase 29 family.</text>
</comment>
<dbReference type="RefSeq" id="XP_019643081.1">
    <property type="nucleotide sequence ID" value="XM_019787522.1"/>
</dbReference>
<dbReference type="GO" id="GO:0000139">
    <property type="term" value="C:Golgi membrane"/>
    <property type="evidence" value="ECO:0007669"/>
    <property type="project" value="UniProtKB-SubCell"/>
</dbReference>
<evidence type="ECO:0000313" key="14">
    <source>
        <dbReference type="Proteomes" id="UP000515135"/>
    </source>
</evidence>
<evidence type="ECO:0000256" key="6">
    <source>
        <dbReference type="ARBA" id="ARBA00022968"/>
    </source>
</evidence>
<dbReference type="InterPro" id="IPR038578">
    <property type="entry name" value="GT29-like_sf"/>
</dbReference>
<keyword evidence="3" id="KW-0328">Glycosyltransferase</keyword>
<evidence type="ECO:0000256" key="8">
    <source>
        <dbReference type="ARBA" id="ARBA00023034"/>
    </source>
</evidence>
<evidence type="ECO:0000256" key="10">
    <source>
        <dbReference type="ARBA" id="ARBA00023157"/>
    </source>
</evidence>
<dbReference type="AlphaFoldDB" id="A0A6P5AM23"/>
<evidence type="ECO:0000256" key="2">
    <source>
        <dbReference type="ARBA" id="ARBA00006003"/>
    </source>
</evidence>
<dbReference type="GO" id="GO:0003828">
    <property type="term" value="F:alpha-N-acetylneuraminate alpha-2,8-sialyltransferase activity"/>
    <property type="evidence" value="ECO:0007669"/>
    <property type="project" value="TreeGrafter"/>
</dbReference>
<evidence type="ECO:0000256" key="7">
    <source>
        <dbReference type="ARBA" id="ARBA00022989"/>
    </source>
</evidence>
<evidence type="ECO:0000256" key="13">
    <source>
        <dbReference type="SAM" id="Phobius"/>
    </source>
</evidence>
<dbReference type="InterPro" id="IPR001675">
    <property type="entry name" value="Glyco_trans_29"/>
</dbReference>